<comment type="caution">
    <text evidence="1">The sequence shown here is derived from an EMBL/GenBank/DDBJ whole genome shotgun (WGS) entry which is preliminary data.</text>
</comment>
<dbReference type="Proteomes" id="UP000639419">
    <property type="component" value="Unassembled WGS sequence"/>
</dbReference>
<dbReference type="EMBL" id="WHOR01000013">
    <property type="protein sequence ID" value="NUB18255.1"/>
    <property type="molecule type" value="Genomic_DNA"/>
</dbReference>
<reference evidence="1 2" key="1">
    <citation type="submission" date="2019-10" db="EMBL/GenBank/DDBJ databases">
        <title>Genome sequence of Azospirillum formosense CC-Nfb-7.</title>
        <authorList>
            <person name="Ambrosini A."/>
            <person name="Sant'Anna F.H."/>
            <person name="Cassan F.D."/>
            <person name="Souza E.M."/>
            <person name="Passaglia L.M.P."/>
        </authorList>
    </citation>
    <scope>NUCLEOTIDE SEQUENCE [LARGE SCALE GENOMIC DNA]</scope>
    <source>
        <strain evidence="1 2">CC-NFb-7</strain>
    </source>
</reference>
<organism evidence="1 2">
    <name type="scientific">Azospirillum formosense</name>
    <dbReference type="NCBI Taxonomy" id="861533"/>
    <lineage>
        <taxon>Bacteria</taxon>
        <taxon>Pseudomonadati</taxon>
        <taxon>Pseudomonadota</taxon>
        <taxon>Alphaproteobacteria</taxon>
        <taxon>Rhodospirillales</taxon>
        <taxon>Azospirillaceae</taxon>
        <taxon>Azospirillum</taxon>
    </lineage>
</organism>
<proteinExistence type="predicted"/>
<name>A0ABX2KZB1_9PROT</name>
<dbReference type="RefSeq" id="WP_174437582.1">
    <property type="nucleotide sequence ID" value="NZ_BAABCC010000032.1"/>
</dbReference>
<dbReference type="Gene3D" id="1.10.260.40">
    <property type="entry name" value="lambda repressor-like DNA-binding domains"/>
    <property type="match status" value="1"/>
</dbReference>
<sequence length="81" mass="8799">MLQGEQLRAARALLRWTHKELAEKASQLEPVSVDAIRKWEATDGPIRGINTKLDAVVKVLEAAGVELLNSDAPGARLRKAG</sequence>
<accession>A0ABX2KZB1</accession>
<dbReference type="InterPro" id="IPR010982">
    <property type="entry name" value="Lambda_DNA-bd_dom_sf"/>
</dbReference>
<evidence type="ECO:0000313" key="2">
    <source>
        <dbReference type="Proteomes" id="UP000639419"/>
    </source>
</evidence>
<evidence type="ECO:0008006" key="3">
    <source>
        <dbReference type="Google" id="ProtNLM"/>
    </source>
</evidence>
<evidence type="ECO:0000313" key="1">
    <source>
        <dbReference type="EMBL" id="NUB18255.1"/>
    </source>
</evidence>
<gene>
    <name evidence="1" type="ORF">GBZ26_03310</name>
</gene>
<dbReference type="SUPFAM" id="SSF47413">
    <property type="entry name" value="lambda repressor-like DNA-binding domains"/>
    <property type="match status" value="1"/>
</dbReference>
<protein>
    <recommendedName>
        <fullName evidence="3">XRE family transcriptional regulator</fullName>
    </recommendedName>
</protein>
<keyword evidence="2" id="KW-1185">Reference proteome</keyword>